<dbReference type="Proteomes" id="UP000621454">
    <property type="component" value="Unassembled WGS sequence"/>
</dbReference>
<comment type="caution">
    <text evidence="1">The sequence shown here is derived from an EMBL/GenBank/DDBJ whole genome shotgun (WGS) entry which is preliminary data.</text>
</comment>
<protein>
    <recommendedName>
        <fullName evidence="3">Tail terminator</fullName>
    </recommendedName>
</protein>
<dbReference type="Pfam" id="PF12691">
    <property type="entry name" value="Phage_tail_terminator_6"/>
    <property type="match status" value="1"/>
</dbReference>
<dbReference type="InterPro" id="IPR024411">
    <property type="entry name" value="Tail_terminator_phage"/>
</dbReference>
<evidence type="ECO:0008006" key="3">
    <source>
        <dbReference type="Google" id="ProtNLM"/>
    </source>
</evidence>
<keyword evidence="2" id="KW-1185">Reference proteome</keyword>
<gene>
    <name evidence="1" type="ORF">GCM10011489_08480</name>
</gene>
<sequence>MTIAPAAVLDALAQHMADVGVAVYTPNGIYTGTPTLPAIYFGAMPTSGPDRAVTLNHYGSDPDIFTIDCTPTLYAQIRWRGTKDPRVVHDDAWRGFLALHNTSGSWPGGVEVRIITRHIDGPLDADTNGRYLKPDSYTIALQPGD</sequence>
<dbReference type="RefSeq" id="WP_188585344.1">
    <property type="nucleotide sequence ID" value="NZ_BMGC01000004.1"/>
</dbReference>
<dbReference type="EMBL" id="BMGC01000004">
    <property type="protein sequence ID" value="GGB22583.1"/>
    <property type="molecule type" value="Genomic_DNA"/>
</dbReference>
<organism evidence="1 2">
    <name type="scientific">Gordonia jinhuaensis</name>
    <dbReference type="NCBI Taxonomy" id="1517702"/>
    <lineage>
        <taxon>Bacteria</taxon>
        <taxon>Bacillati</taxon>
        <taxon>Actinomycetota</taxon>
        <taxon>Actinomycetes</taxon>
        <taxon>Mycobacteriales</taxon>
        <taxon>Gordoniaceae</taxon>
        <taxon>Gordonia</taxon>
    </lineage>
</organism>
<reference evidence="1" key="2">
    <citation type="submission" date="2020-09" db="EMBL/GenBank/DDBJ databases">
        <authorList>
            <person name="Sun Q."/>
            <person name="Zhou Y."/>
        </authorList>
    </citation>
    <scope>NUCLEOTIDE SEQUENCE</scope>
    <source>
        <strain evidence="1">CGMCC 1.12827</strain>
    </source>
</reference>
<name>A0A916SYV5_9ACTN</name>
<evidence type="ECO:0000313" key="1">
    <source>
        <dbReference type="EMBL" id="GGB22583.1"/>
    </source>
</evidence>
<dbReference type="AlphaFoldDB" id="A0A916SYV5"/>
<evidence type="ECO:0000313" key="2">
    <source>
        <dbReference type="Proteomes" id="UP000621454"/>
    </source>
</evidence>
<reference evidence="1" key="1">
    <citation type="journal article" date="2014" name="Int. J. Syst. Evol. Microbiol.">
        <title>Complete genome sequence of Corynebacterium casei LMG S-19264T (=DSM 44701T), isolated from a smear-ripened cheese.</title>
        <authorList>
            <consortium name="US DOE Joint Genome Institute (JGI-PGF)"/>
            <person name="Walter F."/>
            <person name="Albersmeier A."/>
            <person name="Kalinowski J."/>
            <person name="Ruckert C."/>
        </authorList>
    </citation>
    <scope>NUCLEOTIDE SEQUENCE</scope>
    <source>
        <strain evidence="1">CGMCC 1.12827</strain>
    </source>
</reference>
<accession>A0A916SYV5</accession>
<proteinExistence type="predicted"/>